<dbReference type="OrthoDB" id="676979at2759"/>
<feature type="compositionally biased region" description="Basic and acidic residues" evidence="2">
    <location>
        <begin position="510"/>
        <end position="530"/>
    </location>
</feature>
<sequence length="791" mass="86873">MTDCQTVAAAFPAAAFDPSNCCTDDTYRVICEDGNVVALDMSCTDAVRVPSWSGLPFPRAIEQLTHLQRLAIRDCNLAGDLPDIWEKTPHLTVLDLSGNQLQGALPPSLAHLVQLTRFSVAHNLFTNTVPAGVGTLCPSGSACVFDFNGNCFDSTPLQDTDTITIYAGQRSACPKPDFLPLTETAATATIMEITSTTELHSYPLVIIANRDAASSSTATPIPAPVSNDYTLIYIIAAICLAIAGCIGACVYTCIRRRRQAQNRGAVGSQRGLSVTTATVSLKRFDSVSGLRSNGGFDGDEEEDASEYRGGEDVVSGGRKRLGGGGSVKRKDEKEWVESKDKKSSDGRARGRNDSKTQARDSERSRVGDSGSRDDGRNSRDRKSSKHQKKNANYTDSDEEYSQNSEEDEDRRRVDRKVDSVTRTDSTKPREVTKQSGNPKHSSGTEFERTDSKKSNQASDRSVGRSNSTKSSSAAPSRTGTRNLPRIDTDSSNARYQNESASPQRSASSKSGKDVARTDSKSSRYGSESKRSASSPRTAVSPRRELPSSPRSPIVRGSSLRDQDDSRFGSSGATSSRSRQIQYDEDSEDDEDRSGKETRREVRNRRNSDEKKESPKTAKKNTGKSNEEDDRRPEPKSAEKPSDWGILRTVNGVAGDMYGYMAKSSTKTTNADDDQAEYDGRKSRDRDERVDNSKKGHREREPSNRREKDDGDRSGSGRKEGKGGREVQASSSHGSARLRSPRRTDFEDESFDEEGPRKASATRQQSSSSRNERRNKRDESPSRDRNRSKSRR</sequence>
<dbReference type="AlphaFoldDB" id="A0A507FJ57"/>
<dbReference type="InterPro" id="IPR032675">
    <property type="entry name" value="LRR_dom_sf"/>
</dbReference>
<evidence type="ECO:0000256" key="3">
    <source>
        <dbReference type="SAM" id="Phobius"/>
    </source>
</evidence>
<keyword evidence="5" id="KW-1185">Reference proteome</keyword>
<keyword evidence="3" id="KW-1133">Transmembrane helix</keyword>
<dbReference type="Proteomes" id="UP000320333">
    <property type="component" value="Unassembled WGS sequence"/>
</dbReference>
<feature type="compositionally biased region" description="Low complexity" evidence="2">
    <location>
        <begin position="758"/>
        <end position="768"/>
    </location>
</feature>
<evidence type="ECO:0000256" key="2">
    <source>
        <dbReference type="SAM" id="MobiDB-lite"/>
    </source>
</evidence>
<protein>
    <recommendedName>
        <fullName evidence="6">Leucine-rich repeat-containing N-terminal plant-type domain-containing protein</fullName>
    </recommendedName>
</protein>
<keyword evidence="1" id="KW-0732">Signal</keyword>
<dbReference type="InterPro" id="IPR053211">
    <property type="entry name" value="DNA_repair-toleration"/>
</dbReference>
<feature type="compositionally biased region" description="Basic and acidic residues" evidence="2">
    <location>
        <begin position="677"/>
        <end position="724"/>
    </location>
</feature>
<feature type="compositionally biased region" description="Basic and acidic residues" evidence="2">
    <location>
        <begin position="409"/>
        <end position="432"/>
    </location>
</feature>
<feature type="region of interest" description="Disordered" evidence="2">
    <location>
        <begin position="291"/>
        <end position="647"/>
    </location>
</feature>
<evidence type="ECO:0008006" key="6">
    <source>
        <dbReference type="Google" id="ProtNLM"/>
    </source>
</evidence>
<evidence type="ECO:0000313" key="5">
    <source>
        <dbReference type="Proteomes" id="UP000320333"/>
    </source>
</evidence>
<feature type="compositionally biased region" description="Polar residues" evidence="2">
    <location>
        <begin position="433"/>
        <end position="444"/>
    </location>
</feature>
<keyword evidence="3" id="KW-0812">Transmembrane</keyword>
<dbReference type="InterPro" id="IPR001611">
    <property type="entry name" value="Leu-rich_rpt"/>
</dbReference>
<feature type="compositionally biased region" description="Basic and acidic residues" evidence="2">
    <location>
        <begin position="592"/>
        <end position="615"/>
    </location>
</feature>
<dbReference type="Pfam" id="PF13855">
    <property type="entry name" value="LRR_8"/>
    <property type="match status" value="1"/>
</dbReference>
<feature type="transmembrane region" description="Helical" evidence="3">
    <location>
        <begin position="231"/>
        <end position="254"/>
    </location>
</feature>
<feature type="compositionally biased region" description="Polar residues" evidence="2">
    <location>
        <begin position="567"/>
        <end position="580"/>
    </location>
</feature>
<feature type="compositionally biased region" description="Low complexity" evidence="2">
    <location>
        <begin position="464"/>
        <end position="478"/>
    </location>
</feature>
<dbReference type="STRING" id="246404.A0A507FJ57"/>
<feature type="region of interest" description="Disordered" evidence="2">
    <location>
        <begin position="662"/>
        <end position="791"/>
    </location>
</feature>
<proteinExistence type="predicted"/>
<dbReference type="SUPFAM" id="SSF52058">
    <property type="entry name" value="L domain-like"/>
    <property type="match status" value="1"/>
</dbReference>
<organism evidence="4 5">
    <name type="scientific">Chytriomyces confervae</name>
    <dbReference type="NCBI Taxonomy" id="246404"/>
    <lineage>
        <taxon>Eukaryota</taxon>
        <taxon>Fungi</taxon>
        <taxon>Fungi incertae sedis</taxon>
        <taxon>Chytridiomycota</taxon>
        <taxon>Chytridiomycota incertae sedis</taxon>
        <taxon>Chytridiomycetes</taxon>
        <taxon>Chytridiales</taxon>
        <taxon>Chytriomycetaceae</taxon>
        <taxon>Chytriomyces</taxon>
    </lineage>
</organism>
<accession>A0A507FJ57</accession>
<dbReference type="PANTHER" id="PTHR48060:SF17">
    <property type="entry name" value="LRR RECEPTOR-LIKE SERINE_THREONINE-PROTEIN KINASE IRK-RELATED"/>
    <property type="match status" value="1"/>
</dbReference>
<feature type="compositionally biased region" description="Basic and acidic residues" evidence="2">
    <location>
        <begin position="624"/>
        <end position="641"/>
    </location>
</feature>
<feature type="compositionally biased region" description="Acidic residues" evidence="2">
    <location>
        <begin position="395"/>
        <end position="408"/>
    </location>
</feature>
<gene>
    <name evidence="4" type="ORF">CcCBS67573_g02983</name>
</gene>
<feature type="compositionally biased region" description="Low complexity" evidence="2">
    <location>
        <begin position="499"/>
        <end position="509"/>
    </location>
</feature>
<dbReference type="PANTHER" id="PTHR48060">
    <property type="entry name" value="DNA DAMAGE-REPAIR/TOLERATION PROTEIN DRT100"/>
    <property type="match status" value="1"/>
</dbReference>
<evidence type="ECO:0000256" key="1">
    <source>
        <dbReference type="ARBA" id="ARBA00022729"/>
    </source>
</evidence>
<dbReference type="EMBL" id="QEAP01000069">
    <property type="protein sequence ID" value="TPX75750.1"/>
    <property type="molecule type" value="Genomic_DNA"/>
</dbReference>
<name>A0A507FJ57_9FUNG</name>
<feature type="compositionally biased region" description="Polar residues" evidence="2">
    <location>
        <begin position="489"/>
        <end position="498"/>
    </location>
</feature>
<keyword evidence="3" id="KW-0472">Membrane</keyword>
<feature type="compositionally biased region" description="Basic and acidic residues" evidence="2">
    <location>
        <begin position="328"/>
        <end position="381"/>
    </location>
</feature>
<dbReference type="Gene3D" id="3.80.10.10">
    <property type="entry name" value="Ribonuclease Inhibitor"/>
    <property type="match status" value="1"/>
</dbReference>
<comment type="caution">
    <text evidence="4">The sequence shown here is derived from an EMBL/GenBank/DDBJ whole genome shotgun (WGS) entry which is preliminary data.</text>
</comment>
<evidence type="ECO:0000313" key="4">
    <source>
        <dbReference type="EMBL" id="TPX75750.1"/>
    </source>
</evidence>
<reference evidence="4 5" key="1">
    <citation type="journal article" date="2019" name="Sci. Rep.">
        <title>Comparative genomics of chytrid fungi reveal insights into the obligate biotrophic and pathogenic lifestyle of Synchytrium endobioticum.</title>
        <authorList>
            <person name="van de Vossenberg B.T.L.H."/>
            <person name="Warris S."/>
            <person name="Nguyen H.D.T."/>
            <person name="van Gent-Pelzer M.P.E."/>
            <person name="Joly D.L."/>
            <person name="van de Geest H.C."/>
            <person name="Bonants P.J.M."/>
            <person name="Smith D.S."/>
            <person name="Levesque C.A."/>
            <person name="van der Lee T.A.J."/>
        </authorList>
    </citation>
    <scope>NUCLEOTIDE SEQUENCE [LARGE SCALE GENOMIC DNA]</scope>
    <source>
        <strain evidence="4 5">CBS 675.73</strain>
    </source>
</reference>
<feature type="compositionally biased region" description="Basic and acidic residues" evidence="2">
    <location>
        <begin position="769"/>
        <end position="791"/>
    </location>
</feature>
<feature type="compositionally biased region" description="Acidic residues" evidence="2">
    <location>
        <begin position="582"/>
        <end position="591"/>
    </location>
</feature>